<keyword evidence="1" id="KW-1133">Transmembrane helix</keyword>
<evidence type="ECO:0000313" key="2">
    <source>
        <dbReference type="EMBL" id="CAB4921836.1"/>
    </source>
</evidence>
<sequence length="118" mass="12737">MELERVRDRVGSLPAVWVLLAFYVLAGALAATVSDDTFEWASWIVVALLATYCITRRADGWNVFLIAAAPNALAALLHRAVGAPIWLGFLLIPVALLLVRTYDQPSRIHETPGPAAAG</sequence>
<proteinExistence type="predicted"/>
<feature type="transmembrane region" description="Helical" evidence="1">
    <location>
        <begin position="83"/>
        <end position="99"/>
    </location>
</feature>
<evidence type="ECO:0000256" key="1">
    <source>
        <dbReference type="SAM" id="Phobius"/>
    </source>
</evidence>
<keyword evidence="1" id="KW-0812">Transmembrane</keyword>
<accession>A0A6J7HTK5</accession>
<reference evidence="2" key="1">
    <citation type="submission" date="2020-05" db="EMBL/GenBank/DDBJ databases">
        <authorList>
            <person name="Chiriac C."/>
            <person name="Salcher M."/>
            <person name="Ghai R."/>
            <person name="Kavagutti S V."/>
        </authorList>
    </citation>
    <scope>NUCLEOTIDE SEQUENCE</scope>
</reference>
<dbReference type="AlphaFoldDB" id="A0A6J7HTK5"/>
<keyword evidence="1" id="KW-0472">Membrane</keyword>
<feature type="transmembrane region" description="Helical" evidence="1">
    <location>
        <begin position="37"/>
        <end position="54"/>
    </location>
</feature>
<feature type="transmembrane region" description="Helical" evidence="1">
    <location>
        <begin position="12"/>
        <end position="31"/>
    </location>
</feature>
<protein>
    <submittedName>
        <fullName evidence="2">Unannotated protein</fullName>
    </submittedName>
</protein>
<organism evidence="2">
    <name type="scientific">freshwater metagenome</name>
    <dbReference type="NCBI Taxonomy" id="449393"/>
    <lineage>
        <taxon>unclassified sequences</taxon>
        <taxon>metagenomes</taxon>
        <taxon>ecological metagenomes</taxon>
    </lineage>
</organism>
<feature type="transmembrane region" description="Helical" evidence="1">
    <location>
        <begin position="61"/>
        <end position="77"/>
    </location>
</feature>
<dbReference type="EMBL" id="CAFBMK010000110">
    <property type="protein sequence ID" value="CAB4921836.1"/>
    <property type="molecule type" value="Genomic_DNA"/>
</dbReference>
<gene>
    <name evidence="2" type="ORF">UFOPK3564_01874</name>
</gene>
<name>A0A6J7HTK5_9ZZZZ</name>